<feature type="region of interest" description="Disordered" evidence="1">
    <location>
        <begin position="40"/>
        <end position="64"/>
    </location>
</feature>
<feature type="compositionally biased region" description="Polar residues" evidence="1">
    <location>
        <begin position="41"/>
        <end position="64"/>
    </location>
</feature>
<dbReference type="InterPro" id="IPR024422">
    <property type="entry name" value="Protein_unknown_function_OB"/>
</dbReference>
<dbReference type="RefSeq" id="WP_041341915.1">
    <property type="nucleotide sequence ID" value="NZ_DICU01000001.1"/>
</dbReference>
<dbReference type="PATRIC" id="fig|61435.5.peg.797"/>
<proteinExistence type="predicted"/>
<comment type="caution">
    <text evidence="2">The sequence shown here is derived from an EMBL/GenBank/DDBJ whole genome shotgun (WGS) entry which is preliminary data.</text>
</comment>
<evidence type="ECO:0000313" key="2">
    <source>
        <dbReference type="EMBL" id="KSV16399.1"/>
    </source>
</evidence>
<dbReference type="Proteomes" id="UP000053577">
    <property type="component" value="Unassembled WGS sequence"/>
</dbReference>
<dbReference type="Pfam" id="PF12869">
    <property type="entry name" value="tRNA_anti-like"/>
    <property type="match status" value="1"/>
</dbReference>
<evidence type="ECO:0000313" key="3">
    <source>
        <dbReference type="Proteomes" id="UP000053577"/>
    </source>
</evidence>
<gene>
    <name evidence="2" type="ORF">DA01_03995</name>
</gene>
<reference evidence="2 3" key="1">
    <citation type="journal article" date="2015" name="Sci. Rep.">
        <title>A comparative genomics and reductive dehalogenase gene transcription study of two chloroethene-respiring bacteria, Dehalococcoides mccartyi strains MB and 11a.</title>
        <authorList>
            <person name="Low A."/>
            <person name="Shen Z."/>
            <person name="Cheng D."/>
            <person name="Rogers M.J."/>
            <person name="Lee P.K."/>
            <person name="He J."/>
        </authorList>
    </citation>
    <scope>NUCLEOTIDE SEQUENCE [LARGE SCALE GENOMIC DNA]</scope>
    <source>
        <strain evidence="2 3">MB</strain>
    </source>
</reference>
<protein>
    <submittedName>
        <fullName evidence="2">Uncharacterized protein</fullName>
    </submittedName>
</protein>
<evidence type="ECO:0000256" key="1">
    <source>
        <dbReference type="SAM" id="MobiDB-lite"/>
    </source>
</evidence>
<organism evidence="2 3">
    <name type="scientific">Dehalococcoides mccartyi</name>
    <dbReference type="NCBI Taxonomy" id="61435"/>
    <lineage>
        <taxon>Bacteria</taxon>
        <taxon>Bacillati</taxon>
        <taxon>Chloroflexota</taxon>
        <taxon>Dehalococcoidia</taxon>
        <taxon>Dehalococcoidales</taxon>
        <taxon>Dehalococcoidaceae</taxon>
        <taxon>Dehalococcoides</taxon>
    </lineage>
</organism>
<dbReference type="AlphaFoldDB" id="A0A0V8LXZ1"/>
<dbReference type="EMBL" id="JGYD01000026">
    <property type="protein sequence ID" value="KSV16399.1"/>
    <property type="molecule type" value="Genomic_DNA"/>
</dbReference>
<name>A0A0V8LXZ1_9CHLR</name>
<dbReference type="OrthoDB" id="166622at2"/>
<sequence length="187" mass="20007">MSNSTNGKFLRGIMLSSPVLVIAAVSIIFSVSVALEGKIDSSPTGSTSNNTQQVDNNEPADNTPSGEPIIILVAAETLYSQFISPGEINPEQYYTNKTIKVRGKIADFVYGSAPNSCWISLKTDLDNGANIICYFGNYVIKPGADIEIGMEIAITGTCMGMTNGKITFVGSSTEDIEFIPYDQNIEA</sequence>
<accession>A0A0V8LXZ1</accession>